<feature type="binding site" evidence="9">
    <location>
        <position position="299"/>
    </location>
    <ligand>
        <name>ATP</name>
        <dbReference type="ChEBI" id="CHEBI:30616"/>
    </ligand>
</feature>
<dbReference type="GO" id="GO:0005524">
    <property type="term" value="F:ATP binding"/>
    <property type="evidence" value="ECO:0007669"/>
    <property type="project" value="UniProtKB-KW"/>
</dbReference>
<dbReference type="AlphaFoldDB" id="A0AAE3KDR8"/>
<accession>A0AAE3KDR8</accession>
<dbReference type="InterPro" id="IPR051786">
    <property type="entry name" value="ASN_synthetase/amidase"/>
</dbReference>
<dbReference type="Pfam" id="PF13537">
    <property type="entry name" value="GATase_7"/>
    <property type="match status" value="1"/>
</dbReference>
<dbReference type="InterPro" id="IPR017932">
    <property type="entry name" value="GATase_2_dom"/>
</dbReference>
<evidence type="ECO:0000256" key="9">
    <source>
        <dbReference type="PIRSR" id="PIRSR001589-2"/>
    </source>
</evidence>
<evidence type="ECO:0000256" key="1">
    <source>
        <dbReference type="ARBA" id="ARBA00005187"/>
    </source>
</evidence>
<keyword evidence="13" id="KW-1185">Reference proteome</keyword>
<dbReference type="EMBL" id="JALJXV010000014">
    <property type="protein sequence ID" value="MCP1677149.1"/>
    <property type="molecule type" value="Genomic_DNA"/>
</dbReference>
<dbReference type="CDD" id="cd01991">
    <property type="entry name" value="Asn_synthase_B_C"/>
    <property type="match status" value="1"/>
</dbReference>
<dbReference type="PANTHER" id="PTHR43284">
    <property type="entry name" value="ASPARAGINE SYNTHETASE (GLUTAMINE-HYDROLYZING)"/>
    <property type="match status" value="1"/>
</dbReference>
<proteinExistence type="inferred from homology"/>
<keyword evidence="6 8" id="KW-0315">Glutamine amidotransferase</keyword>
<keyword evidence="8" id="KW-0061">Asparagine biosynthesis</keyword>
<dbReference type="Gene3D" id="3.40.50.620">
    <property type="entry name" value="HUPs"/>
    <property type="match status" value="1"/>
</dbReference>
<evidence type="ECO:0000256" key="6">
    <source>
        <dbReference type="ARBA" id="ARBA00022962"/>
    </source>
</evidence>
<dbReference type="PROSITE" id="PS51278">
    <property type="entry name" value="GATASE_TYPE_2"/>
    <property type="match status" value="1"/>
</dbReference>
<dbReference type="SUPFAM" id="SSF52402">
    <property type="entry name" value="Adenine nucleotide alpha hydrolases-like"/>
    <property type="match status" value="1"/>
</dbReference>
<feature type="site" description="Important for beta-aspartyl-AMP intermediate formation" evidence="10">
    <location>
        <position position="374"/>
    </location>
</feature>
<dbReference type="Gene3D" id="3.60.20.10">
    <property type="entry name" value="Glutamine Phosphoribosylpyrophosphate, subunit 1, domain 1"/>
    <property type="match status" value="1"/>
</dbReference>
<evidence type="ECO:0000256" key="5">
    <source>
        <dbReference type="ARBA" id="ARBA00022840"/>
    </source>
</evidence>
<comment type="catalytic activity">
    <reaction evidence="7">
        <text>L-aspartate + L-glutamine + ATP + H2O = L-asparagine + L-glutamate + AMP + diphosphate + H(+)</text>
        <dbReference type="Rhea" id="RHEA:12228"/>
        <dbReference type="ChEBI" id="CHEBI:15377"/>
        <dbReference type="ChEBI" id="CHEBI:15378"/>
        <dbReference type="ChEBI" id="CHEBI:29985"/>
        <dbReference type="ChEBI" id="CHEBI:29991"/>
        <dbReference type="ChEBI" id="CHEBI:30616"/>
        <dbReference type="ChEBI" id="CHEBI:33019"/>
        <dbReference type="ChEBI" id="CHEBI:58048"/>
        <dbReference type="ChEBI" id="CHEBI:58359"/>
        <dbReference type="ChEBI" id="CHEBI:456215"/>
        <dbReference type="EC" id="6.3.5.4"/>
    </reaction>
</comment>
<dbReference type="Pfam" id="PF00733">
    <property type="entry name" value="Asn_synthase"/>
    <property type="match status" value="1"/>
</dbReference>
<dbReference type="GO" id="GO:0006529">
    <property type="term" value="P:asparagine biosynthetic process"/>
    <property type="evidence" value="ECO:0007669"/>
    <property type="project" value="UniProtKB-KW"/>
</dbReference>
<comment type="caution">
    <text evidence="12">The sequence shown here is derived from an EMBL/GenBank/DDBJ whole genome shotgun (WGS) entry which is preliminary data.</text>
</comment>
<name>A0AAE3KDR8_9GAMM</name>
<evidence type="ECO:0000313" key="12">
    <source>
        <dbReference type="EMBL" id="MCP1677149.1"/>
    </source>
</evidence>
<keyword evidence="5 9" id="KW-0067">ATP-binding</keyword>
<reference evidence="12" key="1">
    <citation type="submission" date="2022-03" db="EMBL/GenBank/DDBJ databases">
        <title>Genomic Encyclopedia of Type Strains, Phase III (KMG-III): the genomes of soil and plant-associated and newly described type strains.</title>
        <authorList>
            <person name="Whitman W."/>
        </authorList>
    </citation>
    <scope>NUCLEOTIDE SEQUENCE</scope>
    <source>
        <strain evidence="12">ANL 6-2</strain>
    </source>
</reference>
<evidence type="ECO:0000256" key="8">
    <source>
        <dbReference type="PIRSR" id="PIRSR001589-1"/>
    </source>
</evidence>
<organism evidence="12 13">
    <name type="scientific">Natronocella acetinitrilica</name>
    <dbReference type="NCBI Taxonomy" id="414046"/>
    <lineage>
        <taxon>Bacteria</taxon>
        <taxon>Pseudomonadati</taxon>
        <taxon>Pseudomonadota</taxon>
        <taxon>Gammaproteobacteria</taxon>
        <taxon>Chromatiales</taxon>
        <taxon>Ectothiorhodospiraceae</taxon>
        <taxon>Natronocella</taxon>
    </lineage>
</organism>
<gene>
    <name evidence="12" type="ORF">J2T57_004323</name>
</gene>
<comment type="pathway">
    <text evidence="1">Amino-acid biosynthesis; L-asparagine biosynthesis; L-asparagine from L-aspartate (L-Gln route): step 1/1.</text>
</comment>
<dbReference type="PANTHER" id="PTHR43284:SF1">
    <property type="entry name" value="ASPARAGINE SYNTHETASE"/>
    <property type="match status" value="1"/>
</dbReference>
<sequence length="647" mass="71620">MCGIAGFWLNGNASTVDPESVLVAMGSAIAHRGPDGAGECFDLELGVGFSHRRLSIQDLSEHGAQPMASASERFTIVFNGEIYNFLSLRAELTALGHGFRGHSDTEVMLAAFEAWGVEAALTRFAGMFAFAVVDREERVLWLARDRMGEKPLYYGMANGVLLFGSELKALRAYPGFAPAVNRDALTLLLRHNYIPAPHSIYEGVHKLLPAHTLRVPLTGSVGDLTPLPYWRADSAFAQGAWQDESEAVSALEALLSQVIGEQMIADVPLGAFLSGGIDSSTVVALMQQQATRPVRTFTIGFREAGYNEAEHAAAVARHLQTDHTELYVAPQDAREVIPQLPRMFDEPFADSSQIPTCLVSRMTRQHVTVALSGDGGDELFAGYTRYPQTVRAWQRLCEAPGARVQAERALLNLPGGLARGAVRLLNGEQRHLSAAAVAEKVRRERGLRAATSLRAFYQRRISYWAEPSLLVQGGREPAYALNTDLPEGIAALSPQQQLQWLDLHSYLPDDILTKVDRAAMAVSLETRVPMLDHRFVEFALGLPPAWNMQGATGKQLLRRVVERHVPRELLERPKQGFAIPIEHWLRSELRDWAESLLNAQRLRHEGYWNAEIVRAVWHDHVSGKADFSFQLWGVLMFQAWLDEAAGE</sequence>
<evidence type="ECO:0000256" key="10">
    <source>
        <dbReference type="PIRSR" id="PIRSR001589-3"/>
    </source>
</evidence>
<protein>
    <recommendedName>
        <fullName evidence="3">asparagine synthase (glutamine-hydrolyzing)</fullName>
        <ecNumber evidence="3">6.3.5.4</ecNumber>
    </recommendedName>
</protein>
<feature type="domain" description="Glutamine amidotransferase type-2" evidence="11">
    <location>
        <begin position="2"/>
        <end position="218"/>
    </location>
</feature>
<feature type="binding site" evidence="9">
    <location>
        <position position="104"/>
    </location>
    <ligand>
        <name>L-glutamine</name>
        <dbReference type="ChEBI" id="CHEBI:58359"/>
    </ligand>
</feature>
<evidence type="ECO:0000256" key="7">
    <source>
        <dbReference type="ARBA" id="ARBA00048741"/>
    </source>
</evidence>
<dbReference type="InterPro" id="IPR033738">
    <property type="entry name" value="AsnB_N"/>
</dbReference>
<evidence type="ECO:0000256" key="4">
    <source>
        <dbReference type="ARBA" id="ARBA00022741"/>
    </source>
</evidence>
<dbReference type="CDD" id="cd00712">
    <property type="entry name" value="AsnB"/>
    <property type="match status" value="1"/>
</dbReference>
<evidence type="ECO:0000313" key="13">
    <source>
        <dbReference type="Proteomes" id="UP001205843"/>
    </source>
</evidence>
<evidence type="ECO:0000259" key="11">
    <source>
        <dbReference type="PROSITE" id="PS51278"/>
    </source>
</evidence>
<dbReference type="Proteomes" id="UP001205843">
    <property type="component" value="Unassembled WGS sequence"/>
</dbReference>
<dbReference type="GO" id="GO:0004066">
    <property type="term" value="F:asparagine synthase (glutamine-hydrolyzing) activity"/>
    <property type="evidence" value="ECO:0007669"/>
    <property type="project" value="UniProtKB-EC"/>
</dbReference>
<dbReference type="InterPro" id="IPR001962">
    <property type="entry name" value="Asn_synthase"/>
</dbReference>
<dbReference type="NCBIfam" id="TIGR01536">
    <property type="entry name" value="asn_synth_AEB"/>
    <property type="match status" value="1"/>
</dbReference>
<feature type="binding site" evidence="9">
    <location>
        <begin position="372"/>
        <end position="373"/>
    </location>
    <ligand>
        <name>ATP</name>
        <dbReference type="ChEBI" id="CHEBI:30616"/>
    </ligand>
</feature>
<comment type="similarity">
    <text evidence="2">Belongs to the asparagine synthetase family.</text>
</comment>
<dbReference type="SUPFAM" id="SSF56235">
    <property type="entry name" value="N-terminal nucleophile aminohydrolases (Ntn hydrolases)"/>
    <property type="match status" value="1"/>
</dbReference>
<keyword evidence="4 9" id="KW-0547">Nucleotide-binding</keyword>
<evidence type="ECO:0000256" key="3">
    <source>
        <dbReference type="ARBA" id="ARBA00012737"/>
    </source>
</evidence>
<dbReference type="RefSeq" id="WP_253485328.1">
    <property type="nucleotide sequence ID" value="NZ_JALJXV010000014.1"/>
</dbReference>
<evidence type="ECO:0000256" key="2">
    <source>
        <dbReference type="ARBA" id="ARBA00005752"/>
    </source>
</evidence>
<dbReference type="PIRSF" id="PIRSF001589">
    <property type="entry name" value="Asn_synthetase_glu-h"/>
    <property type="match status" value="1"/>
</dbReference>
<dbReference type="GO" id="GO:0005829">
    <property type="term" value="C:cytosol"/>
    <property type="evidence" value="ECO:0007669"/>
    <property type="project" value="TreeGrafter"/>
</dbReference>
<dbReference type="InterPro" id="IPR029055">
    <property type="entry name" value="Ntn_hydrolases_N"/>
</dbReference>
<keyword evidence="8" id="KW-0028">Amino-acid biosynthesis</keyword>
<keyword evidence="12" id="KW-0436">Ligase</keyword>
<dbReference type="InterPro" id="IPR006426">
    <property type="entry name" value="Asn_synth_AEB"/>
</dbReference>
<dbReference type="InterPro" id="IPR014729">
    <property type="entry name" value="Rossmann-like_a/b/a_fold"/>
</dbReference>
<dbReference type="EC" id="6.3.5.4" evidence="3"/>
<feature type="active site" description="For GATase activity" evidence="8">
    <location>
        <position position="2"/>
    </location>
</feature>